<reference evidence="1" key="1">
    <citation type="submission" date="2014-09" db="EMBL/GenBank/DDBJ databases">
        <authorList>
            <person name="Magalhaes I.L.F."/>
            <person name="Oliveira U."/>
            <person name="Santos F.R."/>
            <person name="Vidigal T.H.D.A."/>
            <person name="Brescovit A.D."/>
            <person name="Santos A.J."/>
        </authorList>
    </citation>
    <scope>NUCLEOTIDE SEQUENCE</scope>
    <source>
        <tissue evidence="1">Shoot tissue taken approximately 20 cm above the soil surface</tissue>
    </source>
</reference>
<accession>A0A0A8YLG6</accession>
<sequence>MQATAAHSTNVVISKREAIL</sequence>
<reference evidence="1" key="2">
    <citation type="journal article" date="2015" name="Data Brief">
        <title>Shoot transcriptome of the giant reed, Arundo donax.</title>
        <authorList>
            <person name="Barrero R.A."/>
            <person name="Guerrero F.D."/>
            <person name="Moolhuijzen P."/>
            <person name="Goolsby J.A."/>
            <person name="Tidwell J."/>
            <person name="Bellgard S.E."/>
            <person name="Bellgard M.I."/>
        </authorList>
    </citation>
    <scope>NUCLEOTIDE SEQUENCE</scope>
    <source>
        <tissue evidence="1">Shoot tissue taken approximately 20 cm above the soil surface</tissue>
    </source>
</reference>
<protein>
    <submittedName>
        <fullName evidence="1">Uncharacterized protein</fullName>
    </submittedName>
</protein>
<name>A0A0A8YLG6_ARUDO</name>
<proteinExistence type="predicted"/>
<evidence type="ECO:0000313" key="1">
    <source>
        <dbReference type="EMBL" id="JAD26408.1"/>
    </source>
</evidence>
<organism evidence="1">
    <name type="scientific">Arundo donax</name>
    <name type="common">Giant reed</name>
    <name type="synonym">Donax arundinaceus</name>
    <dbReference type="NCBI Taxonomy" id="35708"/>
    <lineage>
        <taxon>Eukaryota</taxon>
        <taxon>Viridiplantae</taxon>
        <taxon>Streptophyta</taxon>
        <taxon>Embryophyta</taxon>
        <taxon>Tracheophyta</taxon>
        <taxon>Spermatophyta</taxon>
        <taxon>Magnoliopsida</taxon>
        <taxon>Liliopsida</taxon>
        <taxon>Poales</taxon>
        <taxon>Poaceae</taxon>
        <taxon>PACMAD clade</taxon>
        <taxon>Arundinoideae</taxon>
        <taxon>Arundineae</taxon>
        <taxon>Arundo</taxon>
    </lineage>
</organism>
<dbReference type="AlphaFoldDB" id="A0A0A8YLG6"/>
<dbReference type="EMBL" id="GBRH01271487">
    <property type="protein sequence ID" value="JAD26408.1"/>
    <property type="molecule type" value="Transcribed_RNA"/>
</dbReference>